<evidence type="ECO:0000313" key="12">
    <source>
        <dbReference type="EMBL" id="SUJ14194.1"/>
    </source>
</evidence>
<dbReference type="SUPFAM" id="SSF55681">
    <property type="entry name" value="Class II aaRS and biotin synthetases"/>
    <property type="match status" value="1"/>
</dbReference>
<evidence type="ECO:0000256" key="6">
    <source>
        <dbReference type="ARBA" id="ARBA00022605"/>
    </source>
</evidence>
<dbReference type="PANTHER" id="PTHR43707">
    <property type="entry name" value="HISTIDYL-TRNA SYNTHETASE"/>
    <property type="match status" value="1"/>
</dbReference>
<evidence type="ECO:0000256" key="7">
    <source>
        <dbReference type="ARBA" id="ARBA00023102"/>
    </source>
</evidence>
<comment type="subcellular location">
    <subcellularLocation>
        <location evidence="1 9">Cytoplasm</location>
    </subcellularLocation>
</comment>
<keyword evidence="5 9" id="KW-0963">Cytoplasm</keyword>
<feature type="binding site" evidence="10">
    <location>
        <position position="123"/>
    </location>
    <ligand>
        <name>L-histidine</name>
        <dbReference type="ChEBI" id="CHEBI:57595"/>
    </ligand>
</feature>
<dbReference type="InterPro" id="IPR041715">
    <property type="entry name" value="HisRS-like_core"/>
</dbReference>
<protein>
    <recommendedName>
        <fullName evidence="4 9">ATP phosphoribosyltransferase regulatory subunit</fullName>
    </recommendedName>
</protein>
<dbReference type="InterPro" id="IPR004516">
    <property type="entry name" value="HisRS/HisZ"/>
</dbReference>
<evidence type="ECO:0000313" key="13">
    <source>
        <dbReference type="Proteomes" id="UP000254519"/>
    </source>
</evidence>
<organism evidence="12 13">
    <name type="scientific">Sporosarcina pasteurii</name>
    <name type="common">Bacillus pasteurii</name>
    <dbReference type="NCBI Taxonomy" id="1474"/>
    <lineage>
        <taxon>Bacteria</taxon>
        <taxon>Bacillati</taxon>
        <taxon>Bacillota</taxon>
        <taxon>Bacilli</taxon>
        <taxon>Bacillales</taxon>
        <taxon>Caryophanaceae</taxon>
        <taxon>Sporosarcina</taxon>
    </lineage>
</organism>
<feature type="binding site" evidence="10">
    <location>
        <position position="106"/>
    </location>
    <ligand>
        <name>L-histidine</name>
        <dbReference type="ChEBI" id="CHEBI:57595"/>
    </ligand>
</feature>
<evidence type="ECO:0000256" key="5">
    <source>
        <dbReference type="ARBA" id="ARBA00022490"/>
    </source>
</evidence>
<dbReference type="InterPro" id="IPR004517">
    <property type="entry name" value="HisZ"/>
</dbReference>
<dbReference type="PANTHER" id="PTHR43707:SF6">
    <property type="entry name" value="ATP PHOSPHORIBOSYLTRANSFERASE REGULATORY SUBUNIT"/>
    <property type="match status" value="1"/>
</dbReference>
<proteinExistence type="inferred from homology"/>
<dbReference type="GO" id="GO:0000105">
    <property type="term" value="P:L-histidine biosynthetic process"/>
    <property type="evidence" value="ECO:0007669"/>
    <property type="project" value="UniProtKB-UniRule"/>
</dbReference>
<dbReference type="Gene3D" id="3.30.930.10">
    <property type="entry name" value="Bira Bifunctional Protein, Domain 2"/>
    <property type="match status" value="1"/>
</dbReference>
<comment type="miscellaneous">
    <text evidence="9">This function is generally fulfilled by the C-terminal part of HisG, which is missing in some bacteria such as this one.</text>
</comment>
<keyword evidence="7 9" id="KW-0368">Histidine biosynthesis</keyword>
<name>A0A380C9F8_SPOPA</name>
<dbReference type="HAMAP" id="MF_00125">
    <property type="entry name" value="HisZ"/>
    <property type="match status" value="1"/>
</dbReference>
<dbReference type="OrthoDB" id="9800814at2"/>
<dbReference type="GO" id="GO:0004821">
    <property type="term" value="F:histidine-tRNA ligase activity"/>
    <property type="evidence" value="ECO:0007669"/>
    <property type="project" value="TreeGrafter"/>
</dbReference>
<dbReference type="InterPro" id="IPR045864">
    <property type="entry name" value="aa-tRNA-synth_II/BPL/LPL"/>
</dbReference>
<reference evidence="12 13" key="1">
    <citation type="submission" date="2018-06" db="EMBL/GenBank/DDBJ databases">
        <authorList>
            <consortium name="Pathogen Informatics"/>
            <person name="Doyle S."/>
        </authorList>
    </citation>
    <scope>NUCLEOTIDE SEQUENCE [LARGE SCALE GENOMIC DNA]</scope>
    <source>
        <strain evidence="13">ATCC 11859 / DSM 33 / NCIB 8841 / NCTC 4822</strain>
    </source>
</reference>
<dbReference type="CDD" id="cd00773">
    <property type="entry name" value="HisRS-like_core"/>
    <property type="match status" value="1"/>
</dbReference>
<accession>A0A380C9F8</accession>
<dbReference type="GO" id="GO:0016757">
    <property type="term" value="F:glycosyltransferase activity"/>
    <property type="evidence" value="ECO:0007669"/>
    <property type="project" value="UniProtKB-KW"/>
</dbReference>
<keyword evidence="12" id="KW-0328">Glycosyltransferase</keyword>
<evidence type="ECO:0000256" key="9">
    <source>
        <dbReference type="HAMAP-Rule" id="MF_00125"/>
    </source>
</evidence>
<dbReference type="GO" id="GO:0006427">
    <property type="term" value="P:histidyl-tRNA aminoacylation"/>
    <property type="evidence" value="ECO:0007669"/>
    <property type="project" value="TreeGrafter"/>
</dbReference>
<gene>
    <name evidence="9 12" type="primary">hisZ</name>
    <name evidence="12" type="ORF">NCTC4822_02405</name>
</gene>
<evidence type="ECO:0000256" key="4">
    <source>
        <dbReference type="ARBA" id="ARBA00020397"/>
    </source>
</evidence>
<dbReference type="EMBL" id="UGYZ01000002">
    <property type="protein sequence ID" value="SUJ14194.1"/>
    <property type="molecule type" value="Genomic_DNA"/>
</dbReference>
<evidence type="ECO:0000256" key="3">
    <source>
        <dbReference type="ARBA" id="ARBA00005539"/>
    </source>
</evidence>
<dbReference type="UniPathway" id="UPA00031">
    <property type="reaction ID" value="UER00006"/>
</dbReference>
<feature type="binding site" evidence="10">
    <location>
        <begin position="76"/>
        <end position="78"/>
    </location>
    <ligand>
        <name>L-histidine</name>
        <dbReference type="ChEBI" id="CHEBI:57595"/>
    </ligand>
</feature>
<evidence type="ECO:0000256" key="10">
    <source>
        <dbReference type="PIRSR" id="PIRSR001549-1"/>
    </source>
</evidence>
<dbReference type="Pfam" id="PF13393">
    <property type="entry name" value="tRNA-synt_His"/>
    <property type="match status" value="1"/>
</dbReference>
<comment type="pathway">
    <text evidence="2 9">Amino-acid biosynthesis; L-histidine biosynthesis; L-histidine from 5-phospho-alpha-D-ribose 1-diphosphate: step 1/9.</text>
</comment>
<evidence type="ECO:0000256" key="8">
    <source>
        <dbReference type="ARBA" id="ARBA00025246"/>
    </source>
</evidence>
<evidence type="ECO:0000259" key="11">
    <source>
        <dbReference type="Pfam" id="PF13393"/>
    </source>
</evidence>
<dbReference type="GO" id="GO:0005737">
    <property type="term" value="C:cytoplasm"/>
    <property type="evidence" value="ECO:0007669"/>
    <property type="project" value="UniProtKB-SubCell"/>
</dbReference>
<dbReference type="GO" id="GO:0140096">
    <property type="term" value="F:catalytic activity, acting on a protein"/>
    <property type="evidence" value="ECO:0007669"/>
    <property type="project" value="UniProtKB-ARBA"/>
</dbReference>
<comment type="subunit">
    <text evidence="9">Heteromultimer composed of HisG and HisZ subunits.</text>
</comment>
<feature type="binding site" evidence="10">
    <location>
        <begin position="269"/>
        <end position="270"/>
    </location>
    <ligand>
        <name>L-histidine</name>
        <dbReference type="ChEBI" id="CHEBI:57595"/>
    </ligand>
</feature>
<dbReference type="Proteomes" id="UP000254519">
    <property type="component" value="Unassembled WGS sequence"/>
</dbReference>
<dbReference type="PIRSF" id="PIRSF001549">
    <property type="entry name" value="His-tRNA_synth"/>
    <property type="match status" value="1"/>
</dbReference>
<evidence type="ECO:0000256" key="2">
    <source>
        <dbReference type="ARBA" id="ARBA00004667"/>
    </source>
</evidence>
<dbReference type="AlphaFoldDB" id="A0A380C9F8"/>
<dbReference type="NCBIfam" id="TIGR00443">
    <property type="entry name" value="hisZ_biosyn_reg"/>
    <property type="match status" value="1"/>
</dbReference>
<dbReference type="RefSeq" id="WP_115362482.1">
    <property type="nucleotide sequence ID" value="NZ_CP038012.1"/>
</dbReference>
<keyword evidence="12" id="KW-0808">Transferase</keyword>
<comment type="function">
    <text evidence="8 9">Required for the first step of histidine biosynthesis. May allow the feedback regulation of ATP phosphoribosyltransferase activity by histidine.</text>
</comment>
<comment type="similarity">
    <text evidence="3 9">Belongs to the class-II aminoacyl-tRNA synthetase family. HisZ subfamily.</text>
</comment>
<keyword evidence="6 9" id="KW-0028">Amino-acid biosynthesis</keyword>
<feature type="domain" description="Class II Histidinyl-tRNA synthetase (HisRS)-like catalytic core" evidence="11">
    <location>
        <begin position="13"/>
        <end position="315"/>
    </location>
</feature>
<evidence type="ECO:0000256" key="1">
    <source>
        <dbReference type="ARBA" id="ARBA00004496"/>
    </source>
</evidence>
<feature type="binding site" evidence="10">
    <location>
        <position position="119"/>
    </location>
    <ligand>
        <name>L-histidine</name>
        <dbReference type="ChEBI" id="CHEBI:57595"/>
    </ligand>
</feature>
<sequence length="414" mass="47708">MYTDYNANDEIVKDYQKYERMIKTINKRFKTYGYERIKTPTFEQYDMYAQVTSSINRKEMVKTIDGDGEVLVLRPDVTIPITKQLADNYTTLPHELRYYYVQDVYRQSQLEDEEVERTQAGVEYFCDSTPEADAEVIALACHTLKDLGFRNIKIELGHAGFFQELIEKGSFTERQLMQLKNLIQTKNIVEIEPFLQRLDIAEDLIAAFVKIPLLYGDPVKISERARDITKTVKMEGTLDYLLEVYDILRLYGLEDNIVMDLGLINRMGYYSDIIFQGFVEKFGRPVLMGGRYNYLGNEFGAALPAIGFACTVESLMKAAKTDLTTRRTPVDVKISYDENSLKESIVLANELRERNYTVISNPANKEMVDAQPSIYQIIMTQNEQVFVYNEVSYYFDSIQALLKLMNGAKGAVMN</sequence>
<keyword evidence="13" id="KW-1185">Reference proteome</keyword>